<feature type="compositionally biased region" description="Low complexity" evidence="1">
    <location>
        <begin position="23"/>
        <end position="32"/>
    </location>
</feature>
<accession>A0A7T8QX42</accession>
<evidence type="ECO:0000313" key="2">
    <source>
        <dbReference type="EMBL" id="QQP58236.1"/>
    </source>
</evidence>
<organism evidence="2 3">
    <name type="scientific">Caligus rogercresseyi</name>
    <name type="common">Sea louse</name>
    <dbReference type="NCBI Taxonomy" id="217165"/>
    <lineage>
        <taxon>Eukaryota</taxon>
        <taxon>Metazoa</taxon>
        <taxon>Ecdysozoa</taxon>
        <taxon>Arthropoda</taxon>
        <taxon>Crustacea</taxon>
        <taxon>Multicrustacea</taxon>
        <taxon>Hexanauplia</taxon>
        <taxon>Copepoda</taxon>
        <taxon>Siphonostomatoida</taxon>
        <taxon>Caligidae</taxon>
        <taxon>Caligus</taxon>
    </lineage>
</organism>
<protein>
    <submittedName>
        <fullName evidence="2">Uncharacterized protein</fullName>
    </submittedName>
</protein>
<gene>
    <name evidence="2" type="ORF">FKW44_003483</name>
</gene>
<name>A0A7T8QX42_CALRO</name>
<dbReference type="Proteomes" id="UP000595437">
    <property type="component" value="Chromosome 2"/>
</dbReference>
<feature type="non-terminal residue" evidence="2">
    <location>
        <position position="1"/>
    </location>
</feature>
<feature type="compositionally biased region" description="Polar residues" evidence="1">
    <location>
        <begin position="1"/>
        <end position="17"/>
    </location>
</feature>
<feature type="compositionally biased region" description="Low complexity" evidence="1">
    <location>
        <begin position="39"/>
        <end position="51"/>
    </location>
</feature>
<dbReference type="AlphaFoldDB" id="A0A7T8QX42"/>
<evidence type="ECO:0000313" key="3">
    <source>
        <dbReference type="Proteomes" id="UP000595437"/>
    </source>
</evidence>
<keyword evidence="3" id="KW-1185">Reference proteome</keyword>
<proteinExistence type="predicted"/>
<evidence type="ECO:0000256" key="1">
    <source>
        <dbReference type="SAM" id="MobiDB-lite"/>
    </source>
</evidence>
<reference evidence="3" key="1">
    <citation type="submission" date="2021-01" db="EMBL/GenBank/DDBJ databases">
        <title>Caligus Genome Assembly.</title>
        <authorList>
            <person name="Gallardo-Escarate C."/>
        </authorList>
    </citation>
    <scope>NUCLEOTIDE SEQUENCE [LARGE SCALE GENOMIC DNA]</scope>
</reference>
<feature type="region of interest" description="Disordered" evidence="1">
    <location>
        <begin position="1"/>
        <end position="53"/>
    </location>
</feature>
<dbReference type="EMBL" id="CP045891">
    <property type="protein sequence ID" value="QQP58236.1"/>
    <property type="molecule type" value="Genomic_DNA"/>
</dbReference>
<sequence>IIHMSQSNTELQHNSIPLAQPPTIITTNSSTSQDKTHSESSATSAASTCAEQPNIIKHIDEGFNPLSVSNENVPDI</sequence>